<dbReference type="EMBL" id="JX649890">
    <property type="protein sequence ID" value="AGC72024.1"/>
    <property type="molecule type" value="Genomic_DNA"/>
</dbReference>
<feature type="region of interest" description="Disordered" evidence="1">
    <location>
        <begin position="1"/>
        <end position="27"/>
    </location>
</feature>
<accession>L7VWQ8</accession>
<sequence>MTGVSLAPRVEGTGDKPNDQQCDGEPKNQQREIEKTCEWCIVLQGGFIFCFFRHLVLINKPYPKRSIVQSQQPLYLGISLIFDLSCIHQRNRLVSPKWRWFPVACW</sequence>
<name>L7VWQ8_9BACT</name>
<proteinExistence type="predicted"/>
<feature type="compositionally biased region" description="Basic and acidic residues" evidence="1">
    <location>
        <begin position="12"/>
        <end position="27"/>
    </location>
</feature>
<dbReference type="AlphaFoldDB" id="L7VWQ8"/>
<protein>
    <submittedName>
        <fullName evidence="2">Uncharacterized protein</fullName>
    </submittedName>
</protein>
<evidence type="ECO:0000256" key="1">
    <source>
        <dbReference type="SAM" id="MobiDB-lite"/>
    </source>
</evidence>
<reference evidence="2" key="1">
    <citation type="submission" date="2012-09" db="EMBL/GenBank/DDBJ databases">
        <title>Metagenomic Characterization of a Microbial Community in Wastewater Detects High Levels of Antibiotic Resistance.</title>
        <authorList>
            <person name="Abrams M."/>
            <person name="Caldwell A."/>
            <person name="Vandaei E."/>
            <person name="Lee W."/>
            <person name="Perrott J."/>
            <person name="Khan S.Y."/>
            <person name="Ta J."/>
            <person name="Romero D."/>
            <person name="Nguyen V."/>
            <person name="Pourmand N."/>
            <person name="Ouverney C.C."/>
        </authorList>
    </citation>
    <scope>NUCLEOTIDE SEQUENCE</scope>
</reference>
<organism evidence="2">
    <name type="scientific">uncultured bacterium A1Q1_fos_500</name>
    <dbReference type="NCBI Taxonomy" id="1256579"/>
    <lineage>
        <taxon>Bacteria</taxon>
        <taxon>environmental samples</taxon>
    </lineage>
</organism>
<evidence type="ECO:0000313" key="2">
    <source>
        <dbReference type="EMBL" id="AGC72024.1"/>
    </source>
</evidence>